<dbReference type="EMBL" id="CP029190">
    <property type="protein sequence ID" value="QES46869.1"/>
    <property type="molecule type" value="Genomic_DNA"/>
</dbReference>
<evidence type="ECO:0000313" key="2">
    <source>
        <dbReference type="Proteomes" id="UP000325211"/>
    </source>
</evidence>
<accession>A0A5P2D173</accession>
<proteinExistence type="predicted"/>
<dbReference type="Proteomes" id="UP000325211">
    <property type="component" value="Chromosome"/>
</dbReference>
<organism evidence="1 2">
    <name type="scientific">Streptomyces venezuelae</name>
    <dbReference type="NCBI Taxonomy" id="54571"/>
    <lineage>
        <taxon>Bacteria</taxon>
        <taxon>Bacillati</taxon>
        <taxon>Actinomycetota</taxon>
        <taxon>Actinomycetes</taxon>
        <taxon>Kitasatosporales</taxon>
        <taxon>Streptomycetaceae</taxon>
        <taxon>Streptomyces</taxon>
    </lineage>
</organism>
<protein>
    <submittedName>
        <fullName evidence="1">Uncharacterized protein</fullName>
    </submittedName>
</protein>
<sequence length="135" mass="14638">MQGLRGLTEARLRELVTESFESFFDETHEALAELARIAPEAAATLRVLVAELTDPRVHGFGVDPDAAWMLQSAAQDLRGLEDSAGTLRSAADKLRGLEDSANTLRDAAEELAGSAHLIEQLTYAAKQLRSARGDY</sequence>
<dbReference type="AlphaFoldDB" id="A0A5P2D173"/>
<gene>
    <name evidence="1" type="ORF">DEJ50_02365</name>
</gene>
<name>A0A5P2D173_STRVZ</name>
<evidence type="ECO:0000313" key="1">
    <source>
        <dbReference type="EMBL" id="QES46869.1"/>
    </source>
</evidence>
<reference evidence="1 2" key="1">
    <citation type="submission" date="2018-05" db="EMBL/GenBank/DDBJ databases">
        <title>Streptomyces venezuelae.</title>
        <authorList>
            <person name="Kim W."/>
            <person name="Lee N."/>
            <person name="Cho B.-K."/>
        </authorList>
    </citation>
    <scope>NUCLEOTIDE SEQUENCE [LARGE SCALE GENOMIC DNA]</scope>
    <source>
        <strain evidence="1 2">ATCC 21782</strain>
    </source>
</reference>